<proteinExistence type="inferred from homology"/>
<comment type="similarity">
    <text evidence="2">Belongs to the RdgC family.</text>
</comment>
<dbReference type="EMBL" id="JAQSIO010000001">
    <property type="protein sequence ID" value="MDD0813957.1"/>
    <property type="molecule type" value="Genomic_DNA"/>
</dbReference>
<evidence type="ECO:0000256" key="2">
    <source>
        <dbReference type="ARBA" id="ARBA00008657"/>
    </source>
</evidence>
<name>A0ABT5MBK6_9BURK</name>
<dbReference type="InterPro" id="IPR007476">
    <property type="entry name" value="RdgC"/>
</dbReference>
<comment type="caution">
    <text evidence="6">The sequence shown here is derived from an EMBL/GenBank/DDBJ whole genome shotgun (WGS) entry which is preliminary data.</text>
</comment>
<dbReference type="NCBIfam" id="NF001464">
    <property type="entry name" value="PRK00321.1-5"/>
    <property type="match status" value="1"/>
</dbReference>
<organism evidence="6 7">
    <name type="scientific">Curvibacter microcysteis</name>
    <dbReference type="NCBI Taxonomy" id="3026419"/>
    <lineage>
        <taxon>Bacteria</taxon>
        <taxon>Pseudomonadati</taxon>
        <taxon>Pseudomonadota</taxon>
        <taxon>Betaproteobacteria</taxon>
        <taxon>Burkholderiales</taxon>
        <taxon>Comamonadaceae</taxon>
        <taxon>Curvibacter</taxon>
    </lineage>
</organism>
<dbReference type="Proteomes" id="UP001528672">
    <property type="component" value="Unassembled WGS sequence"/>
</dbReference>
<sequence>MFKNLIVYRLGEGWTASLEQVEAALDKARYVECGASQEKSTGWIEPRGEAHGPLVESVGGQWILKFMIEVKAVPGSVLNRKAKERATQIEQTTGRKPGKKEIKEIKEEVKHTLLPMAFSKQGSVLVWIDPNARLMLIDASSQGRADEVVTALVKELEGFAVALVDTQISPVAAMADWLTTQEPPAGFNIDQECELKASDESKAVVRYARHPLDNDEVKQHIAQGKLPTKLALTWDDRVSFMLTEGMQVKKVSFQDVVFEGKSADDGGFDADVAIATGELVQLLPDLILALGGEAVRPSLAPMGEAPAAASVAPALGADDDEGPPF</sequence>
<dbReference type="PANTHER" id="PTHR38103:SF1">
    <property type="entry name" value="RECOMBINATION-ASSOCIATED PROTEIN RDGC"/>
    <property type="match status" value="1"/>
</dbReference>
<reference evidence="6 7" key="1">
    <citation type="submission" date="2023-02" db="EMBL/GenBank/DDBJ databases">
        <title>Bacterial whole genome sequence for Curvibacter sp. HBC28.</title>
        <authorList>
            <person name="Le V."/>
            <person name="Ko S.-R."/>
            <person name="Ahn C.-Y."/>
            <person name="Oh H.-M."/>
        </authorList>
    </citation>
    <scope>NUCLEOTIDE SEQUENCE [LARGE SCALE GENOMIC DNA]</scope>
    <source>
        <strain evidence="6 7">HBC28</strain>
    </source>
</reference>
<evidence type="ECO:0000256" key="1">
    <source>
        <dbReference type="ARBA" id="ARBA00004453"/>
    </source>
</evidence>
<evidence type="ECO:0000256" key="5">
    <source>
        <dbReference type="ARBA" id="ARBA00023172"/>
    </source>
</evidence>
<evidence type="ECO:0000313" key="7">
    <source>
        <dbReference type="Proteomes" id="UP001528672"/>
    </source>
</evidence>
<comment type="subcellular location">
    <subcellularLocation>
        <location evidence="1">Cytoplasm</location>
        <location evidence="1">Nucleoid</location>
    </subcellularLocation>
</comment>
<evidence type="ECO:0000256" key="3">
    <source>
        <dbReference type="ARBA" id="ARBA00022296"/>
    </source>
</evidence>
<keyword evidence="4" id="KW-0963">Cytoplasm</keyword>
<dbReference type="NCBIfam" id="NF001463">
    <property type="entry name" value="PRK00321.1-4"/>
    <property type="match status" value="1"/>
</dbReference>
<gene>
    <name evidence="6" type="ORF">PSQ39_04870</name>
</gene>
<evidence type="ECO:0000313" key="6">
    <source>
        <dbReference type="EMBL" id="MDD0813957.1"/>
    </source>
</evidence>
<dbReference type="Pfam" id="PF04381">
    <property type="entry name" value="RdgC"/>
    <property type="match status" value="1"/>
</dbReference>
<protein>
    <recommendedName>
        <fullName evidence="3">Recombination-associated protein RdgC</fullName>
    </recommendedName>
</protein>
<keyword evidence="7" id="KW-1185">Reference proteome</keyword>
<keyword evidence="5" id="KW-0233">DNA recombination</keyword>
<dbReference type="PANTHER" id="PTHR38103">
    <property type="entry name" value="RECOMBINATION-ASSOCIATED PROTEIN RDGC"/>
    <property type="match status" value="1"/>
</dbReference>
<dbReference type="RefSeq" id="WP_273925545.1">
    <property type="nucleotide sequence ID" value="NZ_JAQSIO010000001.1"/>
</dbReference>
<accession>A0ABT5MBK6</accession>
<evidence type="ECO:0000256" key="4">
    <source>
        <dbReference type="ARBA" id="ARBA00022490"/>
    </source>
</evidence>